<evidence type="ECO:0000256" key="6">
    <source>
        <dbReference type="ARBA" id="ARBA00022932"/>
    </source>
</evidence>
<dbReference type="EMBL" id="CATQJA010002662">
    <property type="protein sequence ID" value="CAJ0581155.1"/>
    <property type="molecule type" value="Genomic_DNA"/>
</dbReference>
<protein>
    <recommendedName>
        <fullName evidence="2">DNA-directed DNA polymerase</fullName>
        <ecNumber evidence="2">2.7.7.7</ecNumber>
    </recommendedName>
</protein>
<dbReference type="EC" id="2.7.7.7" evidence="2"/>
<evidence type="ECO:0000256" key="4">
    <source>
        <dbReference type="ARBA" id="ARBA00022695"/>
    </source>
</evidence>
<dbReference type="PANTHER" id="PTHR33568:SF3">
    <property type="entry name" value="DNA-DIRECTED DNA POLYMERASE"/>
    <property type="match status" value="1"/>
</dbReference>
<dbReference type="InterPro" id="IPR043502">
    <property type="entry name" value="DNA/RNA_pol_sf"/>
</dbReference>
<evidence type="ECO:0000256" key="7">
    <source>
        <dbReference type="ARBA" id="ARBA00023125"/>
    </source>
</evidence>
<comment type="catalytic activity">
    <reaction evidence="8">
        <text>DNA(n) + a 2'-deoxyribonucleoside 5'-triphosphate = DNA(n+1) + diphosphate</text>
        <dbReference type="Rhea" id="RHEA:22508"/>
        <dbReference type="Rhea" id="RHEA-COMP:17339"/>
        <dbReference type="Rhea" id="RHEA-COMP:17340"/>
        <dbReference type="ChEBI" id="CHEBI:33019"/>
        <dbReference type="ChEBI" id="CHEBI:61560"/>
        <dbReference type="ChEBI" id="CHEBI:173112"/>
        <dbReference type="EC" id="2.7.7.7"/>
    </reaction>
</comment>
<dbReference type="InterPro" id="IPR004868">
    <property type="entry name" value="DNA-dir_DNA_pol_B_mt/vir"/>
</dbReference>
<keyword evidence="6" id="KW-0239">DNA-directed DNA polymerase</keyword>
<dbReference type="GO" id="GO:0000166">
    <property type="term" value="F:nucleotide binding"/>
    <property type="evidence" value="ECO:0007669"/>
    <property type="project" value="InterPro"/>
</dbReference>
<organism evidence="10 11">
    <name type="scientific">Mesorhabditis spiculigera</name>
    <dbReference type="NCBI Taxonomy" id="96644"/>
    <lineage>
        <taxon>Eukaryota</taxon>
        <taxon>Metazoa</taxon>
        <taxon>Ecdysozoa</taxon>
        <taxon>Nematoda</taxon>
        <taxon>Chromadorea</taxon>
        <taxon>Rhabditida</taxon>
        <taxon>Rhabditina</taxon>
        <taxon>Rhabditomorpha</taxon>
        <taxon>Rhabditoidea</taxon>
        <taxon>Rhabditidae</taxon>
        <taxon>Mesorhabditinae</taxon>
        <taxon>Mesorhabditis</taxon>
    </lineage>
</organism>
<keyword evidence="3" id="KW-0808">Transferase</keyword>
<evidence type="ECO:0000259" key="9">
    <source>
        <dbReference type="Pfam" id="PF03175"/>
    </source>
</evidence>
<comment type="similarity">
    <text evidence="1">Belongs to the DNA polymerase type-B family.</text>
</comment>
<keyword evidence="4" id="KW-0548">Nucleotidyltransferase</keyword>
<keyword evidence="11" id="KW-1185">Reference proteome</keyword>
<keyword evidence="7" id="KW-0238">DNA-binding</keyword>
<evidence type="ECO:0000313" key="10">
    <source>
        <dbReference type="EMBL" id="CAJ0581155.1"/>
    </source>
</evidence>
<evidence type="ECO:0000256" key="2">
    <source>
        <dbReference type="ARBA" id="ARBA00012417"/>
    </source>
</evidence>
<evidence type="ECO:0000313" key="11">
    <source>
        <dbReference type="Proteomes" id="UP001177023"/>
    </source>
</evidence>
<dbReference type="AlphaFoldDB" id="A0AA36D6V5"/>
<dbReference type="Pfam" id="PF03175">
    <property type="entry name" value="DNA_pol_B_2"/>
    <property type="match status" value="1"/>
</dbReference>
<evidence type="ECO:0000256" key="5">
    <source>
        <dbReference type="ARBA" id="ARBA00022705"/>
    </source>
</evidence>
<dbReference type="GO" id="GO:0006260">
    <property type="term" value="P:DNA replication"/>
    <property type="evidence" value="ECO:0007669"/>
    <property type="project" value="UniProtKB-KW"/>
</dbReference>
<accession>A0AA36D6V5</accession>
<dbReference type="InterPro" id="IPR023211">
    <property type="entry name" value="DNA_pol_palm_dom_sf"/>
</dbReference>
<dbReference type="Proteomes" id="UP001177023">
    <property type="component" value="Unassembled WGS sequence"/>
</dbReference>
<evidence type="ECO:0000256" key="3">
    <source>
        <dbReference type="ARBA" id="ARBA00022679"/>
    </source>
</evidence>
<dbReference type="GO" id="GO:0003677">
    <property type="term" value="F:DNA binding"/>
    <property type="evidence" value="ECO:0007669"/>
    <property type="project" value="UniProtKB-KW"/>
</dbReference>
<proteinExistence type="inferred from homology"/>
<sequence length="1109" mass="125816">MDFPANQEEYFRRIEEFAVETPDGIHYPYEQYLYPDERPIGAGKMKNTRPQTAKTRHVSAPVRKAKVLLNSTMATATNDELLNVLDRLFSILAPGVEKATINITPLDETPLSLDVPYGVIKRRAANWVLNEIDRSMQSSKPVLNLVGEWLEVTAQIVEPCVPVASGRPKTRIELMSGKNSRVLTDPKGTSLCLPKAFALGLAYSKLERSRGTAVHTLSKSRWDNLLKKPKLLEAAARKVMIKVGIVKERNYVYGDLVKLQEGYSCHRLMVFNTGGIPFFNSPRTEGMSTKRTISLCLDDRITGRGHYMHIKRLNRFLGSGYHCSVCNVKYNEQASHYRCPLKCTMCGLQTSDGNLSGCVGDGDMVPIHNCRKCLRSFYTITCYDRHVKPASGGVSWCDRAEKCSKCHTTLRMGRASGELHECGTTFCKTCHQKHTEAKAHFCAITCSDRFGIHQMTDSERQKHDNKLRASEEYRRSLMTDEQRWYNMKVAAGSSFNMKAMLEKYCLQDVTLLAEGVWKFSTSFSAYLKVDPLSEATTIASAAMLVFRRLFVNPNLPPVIALSIESIVSKTGTQSKLGLAYLEYLRLTVEPDMRHAGTSGGEFTVPGTMYKVDGYVPATSTRKSKIWKLREKDMDVDTFFLTCDFSEPLSPREWFYGGRVEVFRTRAIADKRTVLEYFDYCSLYPYVNKYSAYPIGPPQTVDPGEIMLPILPGELIPLKGAMRCKVLPPVDLHVPVLPYRSKRGALVFGLCRTCMEEIYADKCPHNNHERAIIGAWATVELQKALEKGYTIVEIYQAVSWDKWSRWERHVDGTITQGPFSGYIDRMLKLKTEASGYPGWVFEAETTDKVESNKELYVENYFENEGIRLEHSAIRRNPELRQVAKLLANSLWGKTGQRTNMPKSEFISDPSKLWRMLDNPGLEILDLELVNPMLMHLKYVEIVEACKRVLPYVAVHYAALTTAYARLRLYEALERVNSEDLIYTDTDSIVIKRHVNATDTKHPLAPLIGDFLGQLVNEIPIVLHLNMQLAWPSCMLLCGPSSCGKTTLLREIIDRCDTLYCERPRIIIFAYNEYQPGYDAFASRQNIKMIEDDNENPIEAFMVPKCLQKSM</sequence>
<feature type="domain" description="DNA-directed DNA polymerase family B mitochondria/virus" evidence="9">
    <location>
        <begin position="459"/>
        <end position="833"/>
    </location>
</feature>
<evidence type="ECO:0000256" key="8">
    <source>
        <dbReference type="ARBA" id="ARBA00049244"/>
    </source>
</evidence>
<evidence type="ECO:0000256" key="1">
    <source>
        <dbReference type="ARBA" id="ARBA00005755"/>
    </source>
</evidence>
<dbReference type="PROSITE" id="PS00116">
    <property type="entry name" value="DNA_POLYMERASE_B"/>
    <property type="match status" value="1"/>
</dbReference>
<dbReference type="Gene3D" id="3.90.1600.10">
    <property type="entry name" value="Palm domain of DNA polymerase"/>
    <property type="match status" value="1"/>
</dbReference>
<dbReference type="SUPFAM" id="SSF56672">
    <property type="entry name" value="DNA/RNA polymerases"/>
    <property type="match status" value="1"/>
</dbReference>
<keyword evidence="5" id="KW-0235">DNA replication</keyword>
<comment type="caution">
    <text evidence="10">The sequence shown here is derived from an EMBL/GenBank/DDBJ whole genome shotgun (WGS) entry which is preliminary data.</text>
</comment>
<gene>
    <name evidence="10" type="ORF">MSPICULIGERA_LOCUS19322</name>
</gene>
<feature type="non-terminal residue" evidence="10">
    <location>
        <position position="1"/>
    </location>
</feature>
<dbReference type="InterPro" id="IPR017964">
    <property type="entry name" value="DNA-dir_DNA_pol_B_CS"/>
</dbReference>
<name>A0AA36D6V5_9BILA</name>
<reference evidence="10" key="1">
    <citation type="submission" date="2023-06" db="EMBL/GenBank/DDBJ databases">
        <authorList>
            <person name="Delattre M."/>
        </authorList>
    </citation>
    <scope>NUCLEOTIDE SEQUENCE</scope>
    <source>
        <strain evidence="10">AF72</strain>
    </source>
</reference>
<dbReference type="PANTHER" id="PTHR33568">
    <property type="entry name" value="DNA POLYMERASE"/>
    <property type="match status" value="1"/>
</dbReference>
<dbReference type="GO" id="GO:0003887">
    <property type="term" value="F:DNA-directed DNA polymerase activity"/>
    <property type="evidence" value="ECO:0007669"/>
    <property type="project" value="UniProtKB-KW"/>
</dbReference>